<accession>A0ABT2ZTY4</accession>
<evidence type="ECO:0000313" key="9">
    <source>
        <dbReference type="Proteomes" id="UP001652564"/>
    </source>
</evidence>
<comment type="subcellular location">
    <subcellularLocation>
        <location evidence="1">Membrane</location>
    </subcellularLocation>
    <subcellularLocation>
        <location evidence="2">Secreted</location>
    </subcellularLocation>
</comment>
<protein>
    <submittedName>
        <fullName evidence="8">Calcium-binding protein</fullName>
    </submittedName>
</protein>
<dbReference type="PANTHER" id="PTHR38340:SF1">
    <property type="entry name" value="S-LAYER PROTEIN"/>
    <property type="match status" value="1"/>
</dbReference>
<keyword evidence="5" id="KW-0677">Repeat</keyword>
<dbReference type="EMBL" id="JAOWKZ010000009">
    <property type="protein sequence ID" value="MCV2874618.1"/>
    <property type="molecule type" value="Genomic_DNA"/>
</dbReference>
<evidence type="ECO:0000256" key="3">
    <source>
        <dbReference type="ARBA" id="ARBA00022525"/>
    </source>
</evidence>
<dbReference type="Pfam" id="PF00353">
    <property type="entry name" value="HemolysinCabind"/>
    <property type="match status" value="11"/>
</dbReference>
<evidence type="ECO:0000313" key="8">
    <source>
        <dbReference type="EMBL" id="MCV2874618.1"/>
    </source>
</evidence>
<dbReference type="RefSeq" id="WP_263741898.1">
    <property type="nucleotide sequence ID" value="NZ_JAOWKZ010000009.1"/>
</dbReference>
<keyword evidence="3" id="KW-0964">Secreted</keyword>
<dbReference type="InterPro" id="IPR001343">
    <property type="entry name" value="Hemolysn_Ca-bd"/>
</dbReference>
<dbReference type="InterPro" id="IPR018511">
    <property type="entry name" value="Hemolysin-typ_Ca-bd_CS"/>
</dbReference>
<dbReference type="PRINTS" id="PR00313">
    <property type="entry name" value="CABNDNGRPT"/>
</dbReference>
<dbReference type="InterPro" id="IPR050557">
    <property type="entry name" value="RTX_toxin/Mannuronan_C5-epim"/>
</dbReference>
<dbReference type="PANTHER" id="PTHR38340">
    <property type="entry name" value="S-LAYER PROTEIN"/>
    <property type="match status" value="1"/>
</dbReference>
<proteinExistence type="predicted"/>
<reference evidence="8 9" key="1">
    <citation type="submission" date="2022-10" db="EMBL/GenBank/DDBJ databases">
        <title>Defluviimonas sp. nov., isolated from ocean surface sediments.</title>
        <authorList>
            <person name="He W."/>
            <person name="Wang L."/>
            <person name="Zhang D.-F."/>
        </authorList>
    </citation>
    <scope>NUCLEOTIDE SEQUENCE [LARGE SCALE GENOMIC DNA]</scope>
    <source>
        <strain evidence="8 9">WL0050</strain>
    </source>
</reference>
<dbReference type="Proteomes" id="UP001652564">
    <property type="component" value="Unassembled WGS sequence"/>
</dbReference>
<sequence length="800" mass="81060">MAYIPGTNLNDTLVGTNSADVIEGFDGADSLSGLNGDDEIYGGNGNDTILGGAADDYLRGDAGNDTLDGGADFDQITYDSSTSGVVVNLALGTASDGLGGTDTLISIESVRGSMQADSITGDSGNNVLMGLQGNDTLDGGAGTGDMARYDRDSNYGGMSGVYVDLAAGTATDGFGDTDTLIGIERVRGSNFGDTIFGDSGDNILQGRDGDDEIFAGAGNDEIFGENGSDYLRGDAGNDTIDGGADGDQVTYENSASGVVVNLATGTASDGFGGTDTLISIEDVRGSLHADSITGDSGDNTLIGLQGNDTLDGGAGNRDRVRYDRDANYGGNAGVNVNLATGIAIDGFGNTDTLIGIERIRATNFNDTLVGDGANNDFQARDGNDSISGGAGFDYFQAGAGNDTIDGGADNDYLSYYWDNPASGVVITFTTATSGTATDGLGGTDTFISVEEFEGTVFGDTMTGSTGDEWFEGMEGNDSLSGGDGNDRLLGGAGNDTLNGGAGTRDEVRYDRDENNGGFQGVTVNLASGTATDGFGNTDTLLGIERVRGTSFGDTINGDGGNNELIGWDGNDSLTGGAGFDYFEAGAGNDTIHGGADFDLLDYYWDNPVTGIVVTFTGAQAGTVNDGLGGTDTFTGIEVIRGTNFADVMTGASGEQAFRGLAGNDTLNGGAGVTDWASYHNTAPMGGFQGVVVDLVAGTGIDTFGDTDTLISIENIWGSDWGDHVTGSNGVGHYFVGNAGNDTLIGGNKNDLLEGEDDNDQLTGNSGFDTLDGGAGNDTLDGGGLADSLLGGADDDTLFGR</sequence>
<dbReference type="InterPro" id="IPR003995">
    <property type="entry name" value="RTX_toxin_determinant-A"/>
</dbReference>
<dbReference type="PRINTS" id="PR01488">
    <property type="entry name" value="RTXTOXINA"/>
</dbReference>
<evidence type="ECO:0000256" key="4">
    <source>
        <dbReference type="ARBA" id="ARBA00022656"/>
    </source>
</evidence>
<evidence type="ECO:0000256" key="7">
    <source>
        <dbReference type="ARBA" id="ARBA00023136"/>
    </source>
</evidence>
<evidence type="ECO:0000256" key="6">
    <source>
        <dbReference type="ARBA" id="ARBA00023026"/>
    </source>
</evidence>
<name>A0ABT2ZTY4_9RHOB</name>
<keyword evidence="9" id="KW-1185">Reference proteome</keyword>
<comment type="caution">
    <text evidence="8">The sequence shown here is derived from an EMBL/GenBank/DDBJ whole genome shotgun (WGS) entry which is preliminary data.</text>
</comment>
<dbReference type="SUPFAM" id="SSF51120">
    <property type="entry name" value="beta-Roll"/>
    <property type="match status" value="6"/>
</dbReference>
<keyword evidence="6" id="KW-0843">Virulence</keyword>
<dbReference type="InterPro" id="IPR011049">
    <property type="entry name" value="Serralysin-like_metalloprot_C"/>
</dbReference>
<evidence type="ECO:0000256" key="1">
    <source>
        <dbReference type="ARBA" id="ARBA00004370"/>
    </source>
</evidence>
<keyword evidence="7" id="KW-0472">Membrane</keyword>
<evidence type="ECO:0000256" key="2">
    <source>
        <dbReference type="ARBA" id="ARBA00004613"/>
    </source>
</evidence>
<keyword evidence="4" id="KW-0800">Toxin</keyword>
<dbReference type="PROSITE" id="PS00330">
    <property type="entry name" value="HEMOLYSIN_CALCIUM"/>
    <property type="match status" value="5"/>
</dbReference>
<gene>
    <name evidence="8" type="ORF">OEZ71_20150</name>
</gene>
<feature type="non-terminal residue" evidence="8">
    <location>
        <position position="800"/>
    </location>
</feature>
<evidence type="ECO:0000256" key="5">
    <source>
        <dbReference type="ARBA" id="ARBA00022737"/>
    </source>
</evidence>
<organism evidence="8 9">
    <name type="scientific">Albidovulum litorale</name>
    <dbReference type="NCBI Taxonomy" id="2984134"/>
    <lineage>
        <taxon>Bacteria</taxon>
        <taxon>Pseudomonadati</taxon>
        <taxon>Pseudomonadota</taxon>
        <taxon>Alphaproteobacteria</taxon>
        <taxon>Rhodobacterales</taxon>
        <taxon>Paracoccaceae</taxon>
        <taxon>Albidovulum</taxon>
    </lineage>
</organism>
<dbReference type="Gene3D" id="2.150.10.10">
    <property type="entry name" value="Serralysin-like metalloprotease, C-terminal"/>
    <property type="match status" value="8"/>
</dbReference>